<protein>
    <submittedName>
        <fullName evidence="2">Uncharacterized protein</fullName>
    </submittedName>
</protein>
<proteinExistence type="predicted"/>
<dbReference type="Proteomes" id="UP001190700">
    <property type="component" value="Unassembled WGS sequence"/>
</dbReference>
<evidence type="ECO:0000313" key="3">
    <source>
        <dbReference type="Proteomes" id="UP001190700"/>
    </source>
</evidence>
<evidence type="ECO:0000313" key="2">
    <source>
        <dbReference type="EMBL" id="KAK3255847.1"/>
    </source>
</evidence>
<feature type="region of interest" description="Disordered" evidence="1">
    <location>
        <begin position="1"/>
        <end position="21"/>
    </location>
</feature>
<organism evidence="2 3">
    <name type="scientific">Cymbomonas tetramitiformis</name>
    <dbReference type="NCBI Taxonomy" id="36881"/>
    <lineage>
        <taxon>Eukaryota</taxon>
        <taxon>Viridiplantae</taxon>
        <taxon>Chlorophyta</taxon>
        <taxon>Pyramimonadophyceae</taxon>
        <taxon>Pyramimonadales</taxon>
        <taxon>Pyramimonadaceae</taxon>
        <taxon>Cymbomonas</taxon>
    </lineage>
</organism>
<keyword evidence="3" id="KW-1185">Reference proteome</keyword>
<accession>A0AAE0F9Z6</accession>
<reference evidence="2 3" key="1">
    <citation type="journal article" date="2015" name="Genome Biol. Evol.">
        <title>Comparative Genomics of a Bacterivorous Green Alga Reveals Evolutionary Causalities and Consequences of Phago-Mixotrophic Mode of Nutrition.</title>
        <authorList>
            <person name="Burns J.A."/>
            <person name="Paasch A."/>
            <person name="Narechania A."/>
            <person name="Kim E."/>
        </authorList>
    </citation>
    <scope>NUCLEOTIDE SEQUENCE [LARGE SCALE GENOMIC DNA]</scope>
    <source>
        <strain evidence="2 3">PLY_AMNH</strain>
    </source>
</reference>
<dbReference type="EMBL" id="LGRX02022209">
    <property type="protein sequence ID" value="KAK3255847.1"/>
    <property type="molecule type" value="Genomic_DNA"/>
</dbReference>
<evidence type="ECO:0000256" key="1">
    <source>
        <dbReference type="SAM" id="MobiDB-lite"/>
    </source>
</evidence>
<comment type="caution">
    <text evidence="2">The sequence shown here is derived from an EMBL/GenBank/DDBJ whole genome shotgun (WGS) entry which is preliminary data.</text>
</comment>
<dbReference type="AlphaFoldDB" id="A0AAE0F9Z6"/>
<sequence length="212" mass="22121">MKLSPRSPGFKDPSSQTRSLDAGRAEVVSAFNTFNALPPSSPGEVELYLGGSACLPHALLAVDAEFLTQEQFPTTITAQLHTAAVASDSSTILVGYTVRDAAGRAQVLTEGLSISMTVENTTYSYSLSTKCGLPDADGRGNCTTAAGSVWFGKEDLLGDVALHAKSSGATVSSEISTIVFQALVRPPSFTHRMIAGPSCSRPWCALLPSHAA</sequence>
<name>A0AAE0F9Z6_9CHLO</name>
<gene>
    <name evidence="2" type="ORF">CYMTET_34995</name>
</gene>